<gene>
    <name evidence="3" type="ORF">A3B87_01985</name>
</gene>
<feature type="chain" id="PRO_5009524416" description="DUF5671 domain-containing protein" evidence="2">
    <location>
        <begin position="25"/>
        <end position="222"/>
    </location>
</feature>
<evidence type="ECO:0000313" key="3">
    <source>
        <dbReference type="EMBL" id="OGG86575.1"/>
    </source>
</evidence>
<dbReference type="EMBL" id="MFMW01000032">
    <property type="protein sequence ID" value="OGG86575.1"/>
    <property type="molecule type" value="Genomic_DNA"/>
</dbReference>
<sequence>MRYKKLVILPVVCCVLIVVSCALAVDSVQAQPFGEFKLYKYLDKVAGQTKDIQGRLSPFKKAELPTIVGGILYGVLGFLGVACLLLIIYSGIKWTMAGGNEEIVTSARQTIKYAIIGVIVILGAYALSIYILNQVLVVTEPTMTQDVTGGQRGGVTCETNADCLKDFECINRKCVPAIIGLMGCCSDYNEAGILVEFITTDDDCMNADDATGDRIWFPGPCD</sequence>
<proteinExistence type="predicted"/>
<keyword evidence="1" id="KW-0812">Transmembrane</keyword>
<dbReference type="PROSITE" id="PS51257">
    <property type="entry name" value="PROKAR_LIPOPROTEIN"/>
    <property type="match status" value="1"/>
</dbReference>
<accession>A0A1F6FL22</accession>
<evidence type="ECO:0008006" key="5">
    <source>
        <dbReference type="Google" id="ProtNLM"/>
    </source>
</evidence>
<feature type="transmembrane region" description="Helical" evidence="1">
    <location>
        <begin position="113"/>
        <end position="132"/>
    </location>
</feature>
<feature type="signal peptide" evidence="2">
    <location>
        <begin position="1"/>
        <end position="24"/>
    </location>
</feature>
<organism evidence="3 4">
    <name type="scientific">Candidatus Kuenenbacteria bacterium RIFCSPHIGHO2_02_FULL_39_13</name>
    <dbReference type="NCBI Taxonomy" id="1798561"/>
    <lineage>
        <taxon>Bacteria</taxon>
        <taxon>Candidatus Kueneniibacteriota</taxon>
    </lineage>
</organism>
<evidence type="ECO:0000256" key="2">
    <source>
        <dbReference type="SAM" id="SignalP"/>
    </source>
</evidence>
<evidence type="ECO:0000256" key="1">
    <source>
        <dbReference type="SAM" id="Phobius"/>
    </source>
</evidence>
<dbReference type="STRING" id="1798561.A3B87_01985"/>
<dbReference type="Pfam" id="PF18895">
    <property type="entry name" value="T4SS_pilin"/>
    <property type="match status" value="1"/>
</dbReference>
<reference evidence="3 4" key="1">
    <citation type="journal article" date="2016" name="Nat. Commun.">
        <title>Thousands of microbial genomes shed light on interconnected biogeochemical processes in an aquifer system.</title>
        <authorList>
            <person name="Anantharaman K."/>
            <person name="Brown C.T."/>
            <person name="Hug L.A."/>
            <person name="Sharon I."/>
            <person name="Castelle C.J."/>
            <person name="Probst A.J."/>
            <person name="Thomas B.C."/>
            <person name="Singh A."/>
            <person name="Wilkins M.J."/>
            <person name="Karaoz U."/>
            <person name="Brodie E.L."/>
            <person name="Williams K.H."/>
            <person name="Hubbard S.S."/>
            <person name="Banfield J.F."/>
        </authorList>
    </citation>
    <scope>NUCLEOTIDE SEQUENCE [LARGE SCALE GENOMIC DNA]</scope>
</reference>
<keyword evidence="1" id="KW-0472">Membrane</keyword>
<name>A0A1F6FL22_9BACT</name>
<dbReference type="AlphaFoldDB" id="A0A1F6FL22"/>
<protein>
    <recommendedName>
        <fullName evidence="5">DUF5671 domain-containing protein</fullName>
    </recommendedName>
</protein>
<keyword evidence="1" id="KW-1133">Transmembrane helix</keyword>
<feature type="transmembrane region" description="Helical" evidence="1">
    <location>
        <begin position="67"/>
        <end position="92"/>
    </location>
</feature>
<dbReference type="InterPro" id="IPR043993">
    <property type="entry name" value="T4SS_pilin"/>
</dbReference>
<keyword evidence="2" id="KW-0732">Signal</keyword>
<comment type="caution">
    <text evidence="3">The sequence shown here is derived from an EMBL/GenBank/DDBJ whole genome shotgun (WGS) entry which is preliminary data.</text>
</comment>
<evidence type="ECO:0000313" key="4">
    <source>
        <dbReference type="Proteomes" id="UP000179136"/>
    </source>
</evidence>
<dbReference type="Proteomes" id="UP000179136">
    <property type="component" value="Unassembled WGS sequence"/>
</dbReference>